<dbReference type="GeneID" id="130467425"/>
<feature type="domain" description="Endonuclease/exonuclease/phosphatase" evidence="2">
    <location>
        <begin position="55"/>
        <end position="243"/>
    </location>
</feature>
<evidence type="ECO:0000313" key="4">
    <source>
        <dbReference type="RefSeq" id="XP_056691908.1"/>
    </source>
</evidence>
<sequence>MQGCATLPRPGCSGKYARVARPSPGSGAPPKGGVNYPRFHGKGRGKGKGSRMRFGTWNIGSLTGRLVEVVEVMRRRRINILCLQETKWVGNKAREIAPWGYKLCDVSRKSDRIMSIKLVIGDEVVTIVSAYAPQVGLDASTRQEFWEDLEEVVQRVPRSEKLIIGGDLNGHVGSSRDGFESIHGGFGYGERNEAGNAILDFALAYDLGIMNTWFEKRDSHLVTYRSGDNTSQIDFFLVRNALRQCYTNCKKLYKEEKTTSGA</sequence>
<protein>
    <recommendedName>
        <fullName evidence="2">Endonuclease/exonuclease/phosphatase domain-containing protein</fullName>
    </recommendedName>
</protein>
<feature type="region of interest" description="Disordered" evidence="1">
    <location>
        <begin position="15"/>
        <end position="50"/>
    </location>
</feature>
<feature type="compositionally biased region" description="Low complexity" evidence="1">
    <location>
        <begin position="22"/>
        <end position="33"/>
    </location>
</feature>
<organism evidence="3 4">
    <name type="scientific">Spinacia oleracea</name>
    <name type="common">Spinach</name>
    <dbReference type="NCBI Taxonomy" id="3562"/>
    <lineage>
        <taxon>Eukaryota</taxon>
        <taxon>Viridiplantae</taxon>
        <taxon>Streptophyta</taxon>
        <taxon>Embryophyta</taxon>
        <taxon>Tracheophyta</taxon>
        <taxon>Spermatophyta</taxon>
        <taxon>Magnoliopsida</taxon>
        <taxon>eudicotyledons</taxon>
        <taxon>Gunneridae</taxon>
        <taxon>Pentapetalae</taxon>
        <taxon>Caryophyllales</taxon>
        <taxon>Chenopodiaceae</taxon>
        <taxon>Chenopodioideae</taxon>
        <taxon>Anserineae</taxon>
        <taxon>Spinacia</taxon>
    </lineage>
</organism>
<dbReference type="Proteomes" id="UP000813463">
    <property type="component" value="Chromosome 2"/>
</dbReference>
<dbReference type="InterPro" id="IPR027124">
    <property type="entry name" value="Swc5/CFDP1/2"/>
</dbReference>
<evidence type="ECO:0000256" key="1">
    <source>
        <dbReference type="SAM" id="MobiDB-lite"/>
    </source>
</evidence>
<name>A0ABM3R8G9_SPIOL</name>
<accession>A0ABM3R8G9</accession>
<dbReference type="InterPro" id="IPR036691">
    <property type="entry name" value="Endo/exonu/phosph_ase_sf"/>
</dbReference>
<proteinExistence type="predicted"/>
<dbReference type="CDD" id="cd09076">
    <property type="entry name" value="L1-EN"/>
    <property type="match status" value="1"/>
</dbReference>
<feature type="compositionally biased region" description="Basic residues" evidence="1">
    <location>
        <begin position="39"/>
        <end position="50"/>
    </location>
</feature>
<reference evidence="4" key="2">
    <citation type="submission" date="2025-08" db="UniProtKB">
        <authorList>
            <consortium name="RefSeq"/>
        </authorList>
    </citation>
    <scope>IDENTIFICATION</scope>
    <source>
        <tissue evidence="4">Leaf</tissue>
    </source>
</reference>
<dbReference type="Gene3D" id="3.60.10.10">
    <property type="entry name" value="Endonuclease/exonuclease/phosphatase"/>
    <property type="match status" value="1"/>
</dbReference>
<dbReference type="Pfam" id="PF03372">
    <property type="entry name" value="Exo_endo_phos"/>
    <property type="match status" value="1"/>
</dbReference>
<dbReference type="PANTHER" id="PTHR23227">
    <property type="entry name" value="BUCENTAUR RELATED"/>
    <property type="match status" value="1"/>
</dbReference>
<reference evidence="3" key="1">
    <citation type="journal article" date="2021" name="Nat. Commun.">
        <title>Genomic analyses provide insights into spinach domestication and the genetic basis of agronomic traits.</title>
        <authorList>
            <person name="Cai X."/>
            <person name="Sun X."/>
            <person name="Xu C."/>
            <person name="Sun H."/>
            <person name="Wang X."/>
            <person name="Ge C."/>
            <person name="Zhang Z."/>
            <person name="Wang Q."/>
            <person name="Fei Z."/>
            <person name="Jiao C."/>
            <person name="Wang Q."/>
        </authorList>
    </citation>
    <scope>NUCLEOTIDE SEQUENCE [LARGE SCALE GENOMIC DNA]</scope>
    <source>
        <strain evidence="3">cv. Varoflay</strain>
    </source>
</reference>
<dbReference type="RefSeq" id="XP_056691908.1">
    <property type="nucleotide sequence ID" value="XM_056835930.1"/>
</dbReference>
<dbReference type="PANTHER" id="PTHR23227:SF67">
    <property type="entry name" value="CRANIOFACIAL DEVELOPMENT PROTEIN 2-LIKE"/>
    <property type="match status" value="1"/>
</dbReference>
<evidence type="ECO:0000313" key="3">
    <source>
        <dbReference type="Proteomes" id="UP000813463"/>
    </source>
</evidence>
<keyword evidence="3" id="KW-1185">Reference proteome</keyword>
<gene>
    <name evidence="4" type="primary">LOC130467425</name>
</gene>
<dbReference type="SUPFAM" id="SSF56219">
    <property type="entry name" value="DNase I-like"/>
    <property type="match status" value="1"/>
</dbReference>
<dbReference type="InterPro" id="IPR005135">
    <property type="entry name" value="Endo/exonuclease/phosphatase"/>
</dbReference>
<evidence type="ECO:0000259" key="2">
    <source>
        <dbReference type="Pfam" id="PF03372"/>
    </source>
</evidence>